<evidence type="ECO:0000256" key="5">
    <source>
        <dbReference type="ARBA" id="ARBA00022764"/>
    </source>
</evidence>
<dbReference type="Gene3D" id="2.30.30.760">
    <property type="match status" value="1"/>
</dbReference>
<keyword evidence="9" id="KW-0282">Flagellum</keyword>
<comment type="subcellular location">
    <subcellularLocation>
        <location evidence="1 7">Periplasm</location>
    </subcellularLocation>
</comment>
<dbReference type="Gene3D" id="3.90.1210.10">
    <property type="entry name" value="Antifreeze-like/N-acetylneuraminic acid synthase C-terminal domain"/>
    <property type="match status" value="1"/>
</dbReference>
<keyword evidence="10" id="KW-1185">Reference proteome</keyword>
<organism evidence="9 10">
    <name type="scientific">Aeromonas cavernicola</name>
    <dbReference type="NCBI Taxonomy" id="1006623"/>
    <lineage>
        <taxon>Bacteria</taxon>
        <taxon>Pseudomonadati</taxon>
        <taxon>Pseudomonadota</taxon>
        <taxon>Gammaproteobacteria</taxon>
        <taxon>Aeromonadales</taxon>
        <taxon>Aeromonadaceae</taxon>
        <taxon>Aeromonas</taxon>
    </lineage>
</organism>
<dbReference type="NCBIfam" id="TIGR03170">
    <property type="entry name" value="flgA_cterm"/>
    <property type="match status" value="1"/>
</dbReference>
<reference evidence="9 10" key="1">
    <citation type="submission" date="2017-11" db="EMBL/GenBank/DDBJ databases">
        <title>Draft genome sequence of environmental isolate Aeromonas cavernicola sp. nov. MDC 2508.</title>
        <authorList>
            <person name="Colston S.M."/>
            <person name="Navarro A."/>
            <person name="Martinez-Murcia A.J."/>
            <person name="Graf J."/>
        </authorList>
    </citation>
    <scope>NUCLEOTIDE SEQUENCE [LARGE SCALE GENOMIC DNA]</scope>
    <source>
        <strain evidence="9 10">MDC 2508</strain>
    </source>
</reference>
<keyword evidence="4 7" id="KW-0732">Signal</keyword>
<dbReference type="AlphaFoldDB" id="A0A2H9U8E5"/>
<evidence type="ECO:0000313" key="10">
    <source>
        <dbReference type="Proteomes" id="UP000235861"/>
    </source>
</evidence>
<dbReference type="PROSITE" id="PS51257">
    <property type="entry name" value="PROKAR_LIPOPROTEIN"/>
    <property type="match status" value="1"/>
</dbReference>
<dbReference type="GO" id="GO:0042597">
    <property type="term" value="C:periplasmic space"/>
    <property type="evidence" value="ECO:0007669"/>
    <property type="project" value="UniProtKB-SubCell"/>
</dbReference>
<feature type="chain" id="PRO_5013985724" description="Flagella basal body P-ring formation protein FlgA" evidence="7">
    <location>
        <begin position="20"/>
        <end position="226"/>
    </location>
</feature>
<dbReference type="InterPro" id="IPR039246">
    <property type="entry name" value="Flagellar_FlgA"/>
</dbReference>
<evidence type="ECO:0000256" key="3">
    <source>
        <dbReference type="ARBA" id="ARBA00014754"/>
    </source>
</evidence>
<sequence>MSRLFLIVLLFCSSLSCHASEVMSYLQALAQNFVRSQLDIPSDAKVDITVARIDERLSLTRCEHNLSISLPGKMEIRRNTVVYLKCEEENPWDVYLPVRVSIQKPYVTVSEPISKGALLNRAQLTLAYQDQMLIRGDYLTNPDTLVGVRSKRDINPNQPIRMSQICVVCKGDQVTLTAENSRMQIKTTARALQDGSFGETILLVNMRSGKTVQGEVKAAGLVLVLF</sequence>
<dbReference type="PANTHER" id="PTHR36307">
    <property type="entry name" value="FLAGELLA BASAL BODY P-RING FORMATION PROTEIN FLGA"/>
    <property type="match status" value="1"/>
</dbReference>
<comment type="caution">
    <text evidence="9">The sequence shown here is derived from an EMBL/GenBank/DDBJ whole genome shotgun (WGS) entry which is preliminary data.</text>
</comment>
<keyword evidence="9" id="KW-0969">Cilium</keyword>
<comment type="function">
    <text evidence="6 7">Involved in the assembly process of the P-ring formation. It may associate with FlgF on the rod constituting a structure essential for the P-ring assembly or may act as a modulator protein for the P-ring assembly.</text>
</comment>
<evidence type="ECO:0000256" key="4">
    <source>
        <dbReference type="ARBA" id="ARBA00022729"/>
    </source>
</evidence>
<protein>
    <recommendedName>
        <fullName evidence="3 7">Flagella basal body P-ring formation protein FlgA</fullName>
    </recommendedName>
</protein>
<dbReference type="InterPro" id="IPR013974">
    <property type="entry name" value="SAF"/>
</dbReference>
<evidence type="ECO:0000259" key="8">
    <source>
        <dbReference type="SMART" id="SM00858"/>
    </source>
</evidence>
<keyword evidence="9" id="KW-0966">Cell projection</keyword>
<evidence type="ECO:0000313" key="9">
    <source>
        <dbReference type="EMBL" id="PJG60249.1"/>
    </source>
</evidence>
<dbReference type="GO" id="GO:0044780">
    <property type="term" value="P:bacterial-type flagellum assembly"/>
    <property type="evidence" value="ECO:0007669"/>
    <property type="project" value="InterPro"/>
</dbReference>
<dbReference type="InterPro" id="IPR017585">
    <property type="entry name" value="SAF_FlgA"/>
</dbReference>
<keyword evidence="5 7" id="KW-0574">Periplasm</keyword>
<keyword evidence="7" id="KW-1005">Bacterial flagellum biogenesis</keyword>
<dbReference type="InterPro" id="IPR041231">
    <property type="entry name" value="FlgA_N"/>
</dbReference>
<gene>
    <name evidence="9" type="ORF">CUC53_02940</name>
</gene>
<accession>A0A2H9U8E5</accession>
<evidence type="ECO:0000256" key="6">
    <source>
        <dbReference type="ARBA" id="ARBA00025643"/>
    </source>
</evidence>
<dbReference type="PANTHER" id="PTHR36307:SF1">
    <property type="entry name" value="FLAGELLA BASAL BODY P-RING FORMATION PROTEIN FLGA"/>
    <property type="match status" value="1"/>
</dbReference>
<dbReference type="CDD" id="cd11614">
    <property type="entry name" value="SAF_CpaB_FlgA_like"/>
    <property type="match status" value="1"/>
</dbReference>
<dbReference type="OrthoDB" id="5729023at2"/>
<dbReference type="RefSeq" id="WP_100292775.1">
    <property type="nucleotide sequence ID" value="NZ_PGGC01000021.1"/>
</dbReference>
<proteinExistence type="inferred from homology"/>
<comment type="similarity">
    <text evidence="2 7">Belongs to the FlgA family.</text>
</comment>
<dbReference type="EMBL" id="PGGC01000021">
    <property type="protein sequence ID" value="PJG60249.1"/>
    <property type="molecule type" value="Genomic_DNA"/>
</dbReference>
<evidence type="ECO:0000256" key="2">
    <source>
        <dbReference type="ARBA" id="ARBA00010474"/>
    </source>
</evidence>
<evidence type="ECO:0000256" key="1">
    <source>
        <dbReference type="ARBA" id="ARBA00004418"/>
    </source>
</evidence>
<feature type="domain" description="SAF" evidence="8">
    <location>
        <begin position="104"/>
        <end position="166"/>
    </location>
</feature>
<dbReference type="Proteomes" id="UP000235861">
    <property type="component" value="Unassembled WGS sequence"/>
</dbReference>
<dbReference type="SMART" id="SM00858">
    <property type="entry name" value="SAF"/>
    <property type="match status" value="1"/>
</dbReference>
<evidence type="ECO:0000256" key="7">
    <source>
        <dbReference type="RuleBase" id="RU362063"/>
    </source>
</evidence>
<dbReference type="Pfam" id="PF13144">
    <property type="entry name" value="ChapFlgA"/>
    <property type="match status" value="1"/>
</dbReference>
<name>A0A2H9U8E5_9GAMM</name>
<dbReference type="Pfam" id="PF17656">
    <property type="entry name" value="ChapFlgA_N"/>
    <property type="match status" value="1"/>
</dbReference>
<feature type="signal peptide" evidence="7">
    <location>
        <begin position="1"/>
        <end position="19"/>
    </location>
</feature>